<evidence type="ECO:0000313" key="2">
    <source>
        <dbReference type="Proteomes" id="UP000182409"/>
    </source>
</evidence>
<evidence type="ECO:0000313" key="1">
    <source>
        <dbReference type="EMBL" id="SEC18311.1"/>
    </source>
</evidence>
<accession>A0A1H4QFB7</accession>
<reference evidence="1 2" key="1">
    <citation type="submission" date="2016-10" db="EMBL/GenBank/DDBJ databases">
        <authorList>
            <person name="de Groot N.N."/>
        </authorList>
    </citation>
    <scope>NUCLEOTIDE SEQUENCE [LARGE SCALE GENOMIC DNA]</scope>
    <source>
        <strain evidence="1 2">AB35.6</strain>
    </source>
</reference>
<proteinExistence type="predicted"/>
<organism evidence="1 2">
    <name type="scientific">Terriglobus roseus</name>
    <dbReference type="NCBI Taxonomy" id="392734"/>
    <lineage>
        <taxon>Bacteria</taxon>
        <taxon>Pseudomonadati</taxon>
        <taxon>Acidobacteriota</taxon>
        <taxon>Terriglobia</taxon>
        <taxon>Terriglobales</taxon>
        <taxon>Acidobacteriaceae</taxon>
        <taxon>Terriglobus</taxon>
    </lineage>
</organism>
<dbReference type="Proteomes" id="UP000182409">
    <property type="component" value="Unassembled WGS sequence"/>
</dbReference>
<protein>
    <submittedName>
        <fullName evidence="1">Uncharacterized protein</fullName>
    </submittedName>
</protein>
<dbReference type="EMBL" id="FNSD01000001">
    <property type="protein sequence ID" value="SEC18311.1"/>
    <property type="molecule type" value="Genomic_DNA"/>
</dbReference>
<name>A0A1H4QFB7_9BACT</name>
<sequence length="36" mass="4091">MKILCNGFSNFFYIVSRSWLARTPSLLVNTQGTPDL</sequence>
<dbReference type="AlphaFoldDB" id="A0A1H4QFB7"/>
<gene>
    <name evidence="1" type="ORF">SAMN05443244_2856</name>
</gene>